<dbReference type="GO" id="GO:0001518">
    <property type="term" value="C:voltage-gated sodium channel complex"/>
    <property type="evidence" value="ECO:0007669"/>
    <property type="project" value="TreeGrafter"/>
</dbReference>
<evidence type="ECO:0000313" key="7">
    <source>
        <dbReference type="Proteomes" id="UP000663864"/>
    </source>
</evidence>
<sequence length="150" mass="17423">MPKNITNKNDCLNKNFTWENSRINFDNVLNGYLASSQVATFKGWIEIMADATDAKELGADGSLQMFMTEDQKKYYNAMKKMGSKKPTKALPRPRFALGRFLFDLTTNQEFDIFIMICIFLNMVCMCLEHYNQSHTYDLVLDYINHLFVAM</sequence>
<dbReference type="AlphaFoldDB" id="A0A815IB60"/>
<dbReference type="CDD" id="cd13433">
    <property type="entry name" value="Na_channel_gate"/>
    <property type="match status" value="1"/>
</dbReference>
<evidence type="ECO:0000256" key="2">
    <source>
        <dbReference type="ARBA" id="ARBA00022692"/>
    </source>
</evidence>
<keyword evidence="2" id="KW-0812">Transmembrane</keyword>
<name>A0A815IB60_9BILA</name>
<evidence type="ECO:0000259" key="5">
    <source>
        <dbReference type="Pfam" id="PF00520"/>
    </source>
</evidence>
<gene>
    <name evidence="6" type="ORF">ZHD862_LOCUS31162</name>
</gene>
<dbReference type="PANTHER" id="PTHR10037">
    <property type="entry name" value="VOLTAGE-GATED CATION CHANNEL CALCIUM AND SODIUM"/>
    <property type="match status" value="1"/>
</dbReference>
<protein>
    <recommendedName>
        <fullName evidence="5">Ion transport domain-containing protein</fullName>
    </recommendedName>
</protein>
<dbReference type="Proteomes" id="UP000663864">
    <property type="component" value="Unassembled WGS sequence"/>
</dbReference>
<evidence type="ECO:0000313" key="6">
    <source>
        <dbReference type="EMBL" id="CAF1362694.1"/>
    </source>
</evidence>
<dbReference type="EMBL" id="CAJNOT010003075">
    <property type="protein sequence ID" value="CAF1362694.1"/>
    <property type="molecule type" value="Genomic_DNA"/>
</dbReference>
<evidence type="ECO:0000256" key="3">
    <source>
        <dbReference type="ARBA" id="ARBA00022989"/>
    </source>
</evidence>
<keyword evidence="4" id="KW-0472">Membrane</keyword>
<feature type="domain" description="Ion transport" evidence="5">
    <location>
        <begin position="15"/>
        <end position="58"/>
    </location>
</feature>
<feature type="domain" description="Ion transport" evidence="5">
    <location>
        <begin position="110"/>
        <end position="149"/>
    </location>
</feature>
<dbReference type="InterPro" id="IPR027359">
    <property type="entry name" value="Volt_channel_dom_sf"/>
</dbReference>
<dbReference type="InterPro" id="IPR005821">
    <property type="entry name" value="Ion_trans_dom"/>
</dbReference>
<dbReference type="PANTHER" id="PTHR10037:SF288">
    <property type="entry name" value="SODIUM CHANNEL PROTEIN PARA"/>
    <property type="match status" value="1"/>
</dbReference>
<dbReference type="Gene3D" id="1.20.120.350">
    <property type="entry name" value="Voltage-gated potassium channels. Chain C"/>
    <property type="match status" value="1"/>
</dbReference>
<evidence type="ECO:0000256" key="1">
    <source>
        <dbReference type="ARBA" id="ARBA00004141"/>
    </source>
</evidence>
<dbReference type="GO" id="GO:0086010">
    <property type="term" value="P:membrane depolarization during action potential"/>
    <property type="evidence" value="ECO:0007669"/>
    <property type="project" value="TreeGrafter"/>
</dbReference>
<dbReference type="InterPro" id="IPR044564">
    <property type="entry name" value="Na_chnl_inactivation_gate"/>
</dbReference>
<reference evidence="6" key="1">
    <citation type="submission" date="2021-02" db="EMBL/GenBank/DDBJ databases">
        <authorList>
            <person name="Nowell W R."/>
        </authorList>
    </citation>
    <scope>NUCLEOTIDE SEQUENCE</scope>
</reference>
<dbReference type="InterPro" id="IPR043203">
    <property type="entry name" value="VGCC_Ca_Na"/>
</dbReference>
<comment type="subcellular location">
    <subcellularLocation>
        <location evidence="1">Membrane</location>
        <topology evidence="1">Multi-pass membrane protein</topology>
    </subcellularLocation>
</comment>
<proteinExistence type="predicted"/>
<dbReference type="GO" id="GO:0019228">
    <property type="term" value="P:neuronal action potential"/>
    <property type="evidence" value="ECO:0007669"/>
    <property type="project" value="TreeGrafter"/>
</dbReference>
<comment type="caution">
    <text evidence="6">The sequence shown here is derived from an EMBL/GenBank/DDBJ whole genome shotgun (WGS) entry which is preliminary data.</text>
</comment>
<dbReference type="GO" id="GO:0005248">
    <property type="term" value="F:voltage-gated sodium channel activity"/>
    <property type="evidence" value="ECO:0007669"/>
    <property type="project" value="TreeGrafter"/>
</dbReference>
<keyword evidence="3" id="KW-1133">Transmembrane helix</keyword>
<dbReference type="Pfam" id="PF00520">
    <property type="entry name" value="Ion_trans"/>
    <property type="match status" value="2"/>
</dbReference>
<organism evidence="6 7">
    <name type="scientific">Rotaria sordida</name>
    <dbReference type="NCBI Taxonomy" id="392033"/>
    <lineage>
        <taxon>Eukaryota</taxon>
        <taxon>Metazoa</taxon>
        <taxon>Spiralia</taxon>
        <taxon>Gnathifera</taxon>
        <taxon>Rotifera</taxon>
        <taxon>Eurotatoria</taxon>
        <taxon>Bdelloidea</taxon>
        <taxon>Philodinida</taxon>
        <taxon>Philodinidae</taxon>
        <taxon>Rotaria</taxon>
    </lineage>
</organism>
<accession>A0A815IB60</accession>
<evidence type="ECO:0000256" key="4">
    <source>
        <dbReference type="ARBA" id="ARBA00023136"/>
    </source>
</evidence>